<sequence length="100" mass="11690">MSLSIEQPQDLCDQFKLWHPDRLVVAAEGNILREHTRVIERSHKLPPKSIYDWRHYLAVLQWMLISAKTLRAPFDATLHADRRQQAAWPATQLTHPIVCI</sequence>
<dbReference type="Proteomes" id="UP000648908">
    <property type="component" value="Unassembled WGS sequence"/>
</dbReference>
<organism evidence="1 2">
    <name type="scientific">Szabonella alba</name>
    <dbReference type="NCBI Taxonomy" id="2804194"/>
    <lineage>
        <taxon>Bacteria</taxon>
        <taxon>Pseudomonadati</taxon>
        <taxon>Pseudomonadota</taxon>
        <taxon>Alphaproteobacteria</taxon>
        <taxon>Rhodobacterales</taxon>
        <taxon>Paracoccaceae</taxon>
        <taxon>Szabonella</taxon>
    </lineage>
</organism>
<gene>
    <name evidence="1" type="ORF">JL811_13840</name>
</gene>
<keyword evidence="2" id="KW-1185">Reference proteome</keyword>
<reference evidence="1" key="1">
    <citation type="submission" date="2021-01" db="EMBL/GenBank/DDBJ databases">
        <title>Tabrizicola alba sp. nov. a motile alkaliphilic bacterium isolated from a soda lake.</title>
        <authorList>
            <person name="Szuroczki S."/>
            <person name="Abbaszade G."/>
            <person name="Schumann P."/>
            <person name="Toth E."/>
        </authorList>
    </citation>
    <scope>NUCLEOTIDE SEQUENCE</scope>
    <source>
        <strain evidence="1">DMG-N-6</strain>
    </source>
</reference>
<comment type="caution">
    <text evidence="1">The sequence shown here is derived from an EMBL/GenBank/DDBJ whole genome shotgun (WGS) entry which is preliminary data.</text>
</comment>
<evidence type="ECO:0000313" key="1">
    <source>
        <dbReference type="EMBL" id="MBL4918306.1"/>
    </source>
</evidence>
<evidence type="ECO:0000313" key="2">
    <source>
        <dbReference type="Proteomes" id="UP000648908"/>
    </source>
</evidence>
<protein>
    <submittedName>
        <fullName evidence="1">Uncharacterized protein</fullName>
    </submittedName>
</protein>
<dbReference type="EMBL" id="JAESVN010000006">
    <property type="protein sequence ID" value="MBL4918306.1"/>
    <property type="molecule type" value="Genomic_DNA"/>
</dbReference>
<dbReference type="RefSeq" id="WP_202689548.1">
    <property type="nucleotide sequence ID" value="NZ_JAESVN010000006.1"/>
</dbReference>
<name>A0A8K0VC61_9RHOB</name>
<accession>A0A8K0VC61</accession>
<proteinExistence type="predicted"/>
<dbReference type="AlphaFoldDB" id="A0A8K0VC61"/>